<feature type="transmembrane region" description="Helical" evidence="7">
    <location>
        <begin position="96"/>
        <end position="120"/>
    </location>
</feature>
<evidence type="ECO:0008006" key="10">
    <source>
        <dbReference type="Google" id="ProtNLM"/>
    </source>
</evidence>
<dbReference type="Pfam" id="PF03547">
    <property type="entry name" value="Mem_trans"/>
    <property type="match status" value="1"/>
</dbReference>
<keyword evidence="3" id="KW-1003">Cell membrane</keyword>
<feature type="transmembrane region" description="Helical" evidence="7">
    <location>
        <begin position="284"/>
        <end position="307"/>
    </location>
</feature>
<accession>A0A0V8RUU2</accession>
<keyword evidence="4 7" id="KW-0812">Transmembrane</keyword>
<comment type="subcellular location">
    <subcellularLocation>
        <location evidence="1">Membrane</location>
        <topology evidence="1">Multi-pass membrane protein</topology>
    </subcellularLocation>
</comment>
<reference evidence="8 9" key="1">
    <citation type="submission" date="2015-11" db="EMBL/GenBank/DDBJ databases">
        <title>Genome sequence of Pyrodictium occultum PL-19, a marine hyperthermophilic archaeon isolated from Volcano, Italy.</title>
        <authorList>
            <person name="Utturkar S."/>
            <person name="Huber H."/>
            <person name="Leptihn S."/>
            <person name="Brown S."/>
            <person name="Stetter K.O."/>
            <person name="Podar M."/>
        </authorList>
    </citation>
    <scope>NUCLEOTIDE SEQUENCE [LARGE SCALE GENOMIC DNA]</scope>
    <source>
        <strain evidence="8 9">PL-19</strain>
    </source>
</reference>
<feature type="transmembrane region" description="Helical" evidence="7">
    <location>
        <begin position="196"/>
        <end position="219"/>
    </location>
</feature>
<dbReference type="GO" id="GO:0016020">
    <property type="term" value="C:membrane"/>
    <property type="evidence" value="ECO:0007669"/>
    <property type="project" value="UniProtKB-SubCell"/>
</dbReference>
<dbReference type="Proteomes" id="UP000053352">
    <property type="component" value="Unassembled WGS sequence"/>
</dbReference>
<evidence type="ECO:0000256" key="2">
    <source>
        <dbReference type="ARBA" id="ARBA00022448"/>
    </source>
</evidence>
<dbReference type="PANTHER" id="PTHR36838">
    <property type="entry name" value="AUXIN EFFLUX CARRIER FAMILY PROTEIN"/>
    <property type="match status" value="1"/>
</dbReference>
<feature type="transmembrane region" description="Helical" evidence="7">
    <location>
        <begin position="6"/>
        <end position="24"/>
    </location>
</feature>
<evidence type="ECO:0000256" key="3">
    <source>
        <dbReference type="ARBA" id="ARBA00022475"/>
    </source>
</evidence>
<evidence type="ECO:0000313" key="9">
    <source>
        <dbReference type="Proteomes" id="UP000053352"/>
    </source>
</evidence>
<dbReference type="STRING" id="2309.CF15_03245"/>
<proteinExistence type="predicted"/>
<comment type="caution">
    <text evidence="8">The sequence shown here is derived from an EMBL/GenBank/DDBJ whole genome shotgun (WGS) entry which is preliminary data.</text>
</comment>
<feature type="transmembrane region" description="Helical" evidence="7">
    <location>
        <begin position="36"/>
        <end position="55"/>
    </location>
</feature>
<keyword evidence="9" id="KW-1185">Reference proteome</keyword>
<dbReference type="InterPro" id="IPR004776">
    <property type="entry name" value="Mem_transp_PIN-like"/>
</dbReference>
<dbReference type="AlphaFoldDB" id="A0A0V8RUU2"/>
<evidence type="ECO:0000313" key="8">
    <source>
        <dbReference type="EMBL" id="KSW11830.1"/>
    </source>
</evidence>
<evidence type="ECO:0000256" key="5">
    <source>
        <dbReference type="ARBA" id="ARBA00022989"/>
    </source>
</evidence>
<dbReference type="EMBL" id="LNTB01000001">
    <property type="protein sequence ID" value="KSW11830.1"/>
    <property type="molecule type" value="Genomic_DNA"/>
</dbReference>
<gene>
    <name evidence="8" type="ORF">CF15_03245</name>
</gene>
<keyword evidence="6 7" id="KW-0472">Membrane</keyword>
<feature type="transmembrane region" description="Helical" evidence="7">
    <location>
        <begin position="67"/>
        <end position="84"/>
    </location>
</feature>
<keyword evidence="2" id="KW-0813">Transport</keyword>
<evidence type="ECO:0000256" key="1">
    <source>
        <dbReference type="ARBA" id="ARBA00004141"/>
    </source>
</evidence>
<dbReference type="GO" id="GO:0055085">
    <property type="term" value="P:transmembrane transport"/>
    <property type="evidence" value="ECO:0007669"/>
    <property type="project" value="InterPro"/>
</dbReference>
<keyword evidence="5 7" id="KW-1133">Transmembrane helix</keyword>
<name>A0A0V8RUU2_PYROC</name>
<dbReference type="RefSeq" id="WP_058370508.1">
    <property type="nucleotide sequence ID" value="NZ_LNTB01000001.1"/>
</dbReference>
<protein>
    <recommendedName>
        <fullName evidence="10">Transporter</fullName>
    </recommendedName>
</protein>
<evidence type="ECO:0000256" key="4">
    <source>
        <dbReference type="ARBA" id="ARBA00022692"/>
    </source>
</evidence>
<evidence type="ECO:0000256" key="7">
    <source>
        <dbReference type="SAM" id="Phobius"/>
    </source>
</evidence>
<organism evidence="8 9">
    <name type="scientific">Pyrodictium occultum</name>
    <dbReference type="NCBI Taxonomy" id="2309"/>
    <lineage>
        <taxon>Archaea</taxon>
        <taxon>Thermoproteota</taxon>
        <taxon>Thermoprotei</taxon>
        <taxon>Desulfurococcales</taxon>
        <taxon>Pyrodictiaceae</taxon>
        <taxon>Pyrodictium</taxon>
    </lineage>
</organism>
<dbReference type="OrthoDB" id="147743at2157"/>
<feature type="transmembrane region" description="Helical" evidence="7">
    <location>
        <begin position="240"/>
        <end position="264"/>
    </location>
</feature>
<feature type="transmembrane region" description="Helical" evidence="7">
    <location>
        <begin position="171"/>
        <end position="190"/>
    </location>
</feature>
<evidence type="ECO:0000256" key="6">
    <source>
        <dbReference type="ARBA" id="ARBA00023136"/>
    </source>
</evidence>
<sequence>MAAGAAVAARALVAVGLLAAGLLAGRSRAASTASRAISLMLLWFSVPFIVLYKIYTVDLVVAGKYALLVPASVLGALASAYLLIPRLLRGLPSKVVGAAVLAAGFHNAGFLPIPLMLILYDDAGPAALYSTLVNIIAAVAVPLVAGAYSPVGEAGSTAGKLAASLARFPPFYALVAGTLLYLLAGGHPWLAEALGILGHVAAESTLSSFFLVGSVLAYAGIGFEKPVLAVLAWRLGVEPAIALAASTLLGLQGVWLAGALIEAFMPPATMNLVYAALYGLDETLVAKAIGLTLPFSIAAAVLIRLLVH</sequence>
<feature type="transmembrane region" description="Helical" evidence="7">
    <location>
        <begin position="126"/>
        <end position="151"/>
    </location>
</feature>
<dbReference type="PANTHER" id="PTHR36838:SF3">
    <property type="entry name" value="TRANSPORTER AUXIN EFFLUX CARRIER EC FAMILY"/>
    <property type="match status" value="1"/>
</dbReference>